<feature type="region of interest" description="Disordered" evidence="1">
    <location>
        <begin position="103"/>
        <end position="215"/>
    </location>
</feature>
<feature type="compositionally biased region" description="Basic and acidic residues" evidence="1">
    <location>
        <begin position="384"/>
        <end position="404"/>
    </location>
</feature>
<keyword evidence="3" id="KW-1185">Reference proteome</keyword>
<feature type="region of interest" description="Disordered" evidence="1">
    <location>
        <begin position="1"/>
        <end position="56"/>
    </location>
</feature>
<dbReference type="Gramene" id="TKW33343">
    <property type="protein sequence ID" value="TKW33343"/>
    <property type="gene ID" value="SEVIR_2G227900v2"/>
</dbReference>
<feature type="compositionally biased region" description="Low complexity" evidence="1">
    <location>
        <begin position="605"/>
        <end position="616"/>
    </location>
</feature>
<dbReference type="EMBL" id="CM016553">
    <property type="protein sequence ID" value="TKW33343.1"/>
    <property type="molecule type" value="Genomic_DNA"/>
</dbReference>
<dbReference type="PRINTS" id="PR01217">
    <property type="entry name" value="PRICHEXTENSN"/>
</dbReference>
<dbReference type="AlphaFoldDB" id="A0A4U6VWX5"/>
<dbReference type="PANTHER" id="PTHR33087">
    <property type="entry name" value="OS07G0539200 PROTEIN"/>
    <property type="match status" value="1"/>
</dbReference>
<reference evidence="2" key="1">
    <citation type="submission" date="2019-03" db="EMBL/GenBank/DDBJ databases">
        <title>WGS assembly of Setaria viridis.</title>
        <authorList>
            <person name="Huang P."/>
            <person name="Jenkins J."/>
            <person name="Grimwood J."/>
            <person name="Barry K."/>
            <person name="Healey A."/>
            <person name="Mamidi S."/>
            <person name="Sreedasyam A."/>
            <person name="Shu S."/>
            <person name="Feldman M."/>
            <person name="Wu J."/>
            <person name="Yu Y."/>
            <person name="Chen C."/>
            <person name="Johnson J."/>
            <person name="Rokhsar D."/>
            <person name="Baxter I."/>
            <person name="Schmutz J."/>
            <person name="Brutnell T."/>
            <person name="Kellogg E."/>
        </authorList>
    </citation>
    <scope>NUCLEOTIDE SEQUENCE [LARGE SCALE GENOMIC DNA]</scope>
</reference>
<name>A0A4U6VWX5_SETVI</name>
<evidence type="ECO:0008006" key="4">
    <source>
        <dbReference type="Google" id="ProtNLM"/>
    </source>
</evidence>
<accession>A0A4U6VWX5</accession>
<dbReference type="OMA" id="TERCFIC"/>
<feature type="compositionally biased region" description="Basic and acidic residues" evidence="1">
    <location>
        <begin position="191"/>
        <end position="203"/>
    </location>
</feature>
<feature type="region of interest" description="Disordered" evidence="1">
    <location>
        <begin position="366"/>
        <end position="442"/>
    </location>
</feature>
<gene>
    <name evidence="2" type="ORF">SEVIR_2G227900v2</name>
</gene>
<dbReference type="Proteomes" id="UP000298652">
    <property type="component" value="Chromosome 2"/>
</dbReference>
<dbReference type="PANTHER" id="PTHR33087:SF21">
    <property type="entry name" value="OS03G0782100 PROTEIN"/>
    <property type="match status" value="1"/>
</dbReference>
<protein>
    <recommendedName>
        <fullName evidence="4">DUF4283 domain-containing protein</fullName>
    </recommendedName>
</protein>
<sequence length="752" mass="83359">MDPKVHMEDLIAAKQDSPPVMADRRKSNGRGQGVMASPRQCSPPGPPAKLPCLRPGVDDSYEAHEAFNESKYATTAALDAFNRATTERCFICLAKDHRTANCRDPQYHPHPPPATAHPHLPTTLAPPQHTPPPPPSPRRPRHPPPVTSRPHPSPPPTTACPRPPPQKLPLPPPPPPPPSSPPPPWVQQRKVTRDPNTRPDKETIIMPNSFDPERDAKDWEGTTLVPWALHLPRGADAKDIEDLLLDKLHLQRGEVIVTMHKQEPFLVRFIDSAHYAATRNRGRFQGDGINICLQPWRNLSHALGLGIFFRVRLYLDSIPIHVCTPDIYINSDLVQPTDTRHIDLWAWTEPKQNSQGYAWRYGVSDSTPSDARAKFPARLLKPPWEQEPRERGHGEHDRSGKHEDDDWWGGKGSCDDRPFRLPHRNEDDDDDDNGYKHPGRGRWKAEFKGGQQRSVVPLAAYLPASTMPKPVPLKVSLATFAPALPHLDEHKSMVSAQVQALFNAQAMVLKNSLQAMVDSEDYHYDSTDGSGDRLSFSATEAAAMGPNMEDLLLLPLAAAATTPASVAPPPGATTLGTKAPTLDDAAKEALWPGDEDTAVPKEGHASPPNSEPAPAEGDSAPARSVHDLFANPEPPALQLQPTQRTRQRRTFNMNEVHRSARLVRKPAMPAIERKQRNLWRKLGVVDDEFTPIEHILQDFISMFQGALPDFIIGAMTTLFDLDDVVAEQMNDAILHMLGDAVDDLQQELNTTP</sequence>
<proteinExistence type="predicted"/>
<feature type="compositionally biased region" description="Basic and acidic residues" evidence="1">
    <location>
        <begin position="1"/>
        <end position="11"/>
    </location>
</feature>
<evidence type="ECO:0000313" key="3">
    <source>
        <dbReference type="Proteomes" id="UP000298652"/>
    </source>
</evidence>
<feature type="compositionally biased region" description="Low complexity" evidence="1">
    <location>
        <begin position="116"/>
        <end position="127"/>
    </location>
</feature>
<feature type="compositionally biased region" description="Basic and acidic residues" evidence="1">
    <location>
        <begin position="413"/>
        <end position="426"/>
    </location>
</feature>
<feature type="compositionally biased region" description="Pro residues" evidence="1">
    <location>
        <begin position="128"/>
        <end position="185"/>
    </location>
</feature>
<feature type="region of interest" description="Disordered" evidence="1">
    <location>
        <begin position="594"/>
        <end position="646"/>
    </location>
</feature>
<organism evidence="2 3">
    <name type="scientific">Setaria viridis</name>
    <name type="common">Green bristlegrass</name>
    <name type="synonym">Setaria italica subsp. viridis</name>
    <dbReference type="NCBI Taxonomy" id="4556"/>
    <lineage>
        <taxon>Eukaryota</taxon>
        <taxon>Viridiplantae</taxon>
        <taxon>Streptophyta</taxon>
        <taxon>Embryophyta</taxon>
        <taxon>Tracheophyta</taxon>
        <taxon>Spermatophyta</taxon>
        <taxon>Magnoliopsida</taxon>
        <taxon>Liliopsida</taxon>
        <taxon>Poales</taxon>
        <taxon>Poaceae</taxon>
        <taxon>PACMAD clade</taxon>
        <taxon>Panicoideae</taxon>
        <taxon>Panicodae</taxon>
        <taxon>Paniceae</taxon>
        <taxon>Cenchrinae</taxon>
        <taxon>Setaria</taxon>
    </lineage>
</organism>
<evidence type="ECO:0000256" key="1">
    <source>
        <dbReference type="SAM" id="MobiDB-lite"/>
    </source>
</evidence>
<dbReference type="InterPro" id="IPR053253">
    <property type="entry name" value="Sex_diff_modulator"/>
</dbReference>
<evidence type="ECO:0000313" key="2">
    <source>
        <dbReference type="EMBL" id="TKW33343.1"/>
    </source>
</evidence>